<dbReference type="GO" id="GO:0032259">
    <property type="term" value="P:methylation"/>
    <property type="evidence" value="ECO:0007669"/>
    <property type="project" value="UniProtKB-KW"/>
</dbReference>
<evidence type="ECO:0000259" key="13">
    <source>
        <dbReference type="PROSITE" id="PS51015"/>
    </source>
</evidence>
<evidence type="ECO:0000256" key="3">
    <source>
        <dbReference type="ARBA" id="ARBA00022603"/>
    </source>
</evidence>
<keyword evidence="2" id="KW-0158">Chromosome</keyword>
<dbReference type="InterPro" id="IPR015947">
    <property type="entry name" value="PUA-like_sf"/>
</dbReference>
<evidence type="ECO:0000313" key="14">
    <source>
        <dbReference type="EMBL" id="KZV53910.1"/>
    </source>
</evidence>
<accession>A0A2Z7D436</accession>
<dbReference type="GO" id="GO:0042054">
    <property type="term" value="F:histone methyltransferase activity"/>
    <property type="evidence" value="ECO:0007669"/>
    <property type="project" value="InterPro"/>
</dbReference>
<evidence type="ECO:0000259" key="12">
    <source>
        <dbReference type="PROSITE" id="PS50868"/>
    </source>
</evidence>
<dbReference type="Pfam" id="PF00856">
    <property type="entry name" value="SET"/>
    <property type="match status" value="1"/>
</dbReference>
<dbReference type="Pfam" id="PF05033">
    <property type="entry name" value="Pre-SET"/>
    <property type="match status" value="1"/>
</dbReference>
<dbReference type="InterPro" id="IPR036987">
    <property type="entry name" value="SRA-YDG_sf"/>
</dbReference>
<evidence type="ECO:0000259" key="11">
    <source>
        <dbReference type="PROSITE" id="PS50867"/>
    </source>
</evidence>
<feature type="compositionally biased region" description="Basic residues" evidence="9">
    <location>
        <begin position="486"/>
        <end position="498"/>
    </location>
</feature>
<feature type="domain" description="SET" evidence="10">
    <location>
        <begin position="1075"/>
        <end position="1212"/>
    </location>
</feature>
<keyword evidence="6" id="KW-0156">Chromatin regulator</keyword>
<feature type="domain" description="Post-SET" evidence="12">
    <location>
        <begin position="1226"/>
        <end position="1242"/>
    </location>
</feature>
<dbReference type="GO" id="GO:0005634">
    <property type="term" value="C:nucleus"/>
    <property type="evidence" value="ECO:0007669"/>
    <property type="project" value="UniProtKB-SubCell"/>
</dbReference>
<keyword evidence="4 14" id="KW-0808">Transferase</keyword>
<dbReference type="InterPro" id="IPR046341">
    <property type="entry name" value="SET_dom_sf"/>
</dbReference>
<dbReference type="OrthoDB" id="5792673at2759"/>
<proteinExistence type="predicted"/>
<feature type="domain" description="Pre-SET" evidence="11">
    <location>
        <begin position="1012"/>
        <end position="1072"/>
    </location>
</feature>
<evidence type="ECO:0000313" key="15">
    <source>
        <dbReference type="Proteomes" id="UP000250235"/>
    </source>
</evidence>
<evidence type="ECO:0000256" key="5">
    <source>
        <dbReference type="ARBA" id="ARBA00022691"/>
    </source>
</evidence>
<feature type="region of interest" description="Disordered" evidence="9">
    <location>
        <begin position="473"/>
        <end position="537"/>
    </location>
</feature>
<keyword evidence="5" id="KW-0949">S-adenosyl-L-methionine</keyword>
<dbReference type="InterPro" id="IPR025794">
    <property type="entry name" value="H3-K9-MeTrfase_plant"/>
</dbReference>
<dbReference type="InterPro" id="IPR001214">
    <property type="entry name" value="SET_dom"/>
</dbReference>
<sequence>MASISDFGLFGEVPNKRPLENGFVPVPKYKPRKVSAVRDFPPGCGPLAVPSDLKRKENGCRGAGVSESDGVYHCHAVDAARAHGVESFLPPSPVESDRGDILKSLKLDGIKNSQIVKDEGPSGVNVSSIEVDCGSRCIRDPVDKEVVESVDALVEDVPATAIDCITNVEEVVMEIGGPICNELPNEVEVQTLKELDQSLGSDDAESLDASVGKLNTTDGFSDGVSKITDSDSSKEEIEPEGQITLEELGQVEASVLVPNSFTEESSSVFDARASLDELPLVGFSWPSTSSHGNSKLGASAMKNDKYHPRRVSAVRDFPPRCGTNNWVPTVRKQQTDTSEKDDFDGLKEVGIKFEMNETSTSKSEEMHETNTTENRATVACELVSFEDCNGVSQESNIEETDARQYTAISGTSAKADNRHSTSPMAETAVPSIKRSAAIRPTDNDFGSDDNLHRLVVHGLSAAPFCPWRKGKISSNDLHGESTAGKSKNHTSFGKRKSKAVTSNRNLQADSLGHSSTKKGTVSGSHDEDGNSGSSMVCHKEDHDIYDEDLPYLTPAPIQAIPGDADEDSAGPVGKEIVVYEPETCDNMTPLHDDLSLKHEVEREVVVHGPYFPSTERKIVSEKSGGVNSRGKVRNQKISLRKKMKAVSKKISSELNSSGGLSMKQKEDIMVHEEGRPKELMQMDEADPDHHGDLPANSSTIREMQDIGVSLPPFGPNYSSQGDARNRVRETLRLFHAICRKLLQKEEANSMPDEEGNSREFEKKSKRIDLVSAKIIKHKGKEVNTDKLMFGQVPGVEVGDEFQYRVELAIVGIHRLYQAGIDWMKVNGEPVATSIVASGAYSDDLENADVLIYSGQGGNVVGKTKQPEDQKLERGNLALRNSISAGTPVRVVRGWKETKTIDPTDSRPKTVTIYVYDGLYTVTRYWTEVGPRGKQVFMFELRRNPGQPELAWKQLKNSNKSRTRPGVCVSDISGGKEPFPILAVNIIDDEKPPPFNYTPKMIYPDWFCPISPKGCNCTGRCSDTKKCPCAVRNGGEIPYNRNGAIVEAKPLVFECGPSCNCPPSCYNRVTQRGIRVKLEIFKTISRGWGLRSITSIPSGSFICEYAGELLEEKEAEQRVGNDEYLFDIGQNFDLSLNAGEQAIPVESMEEAESGYTIDAGQYGNVGRFVNHSCSPNLYAQNVIYDHDDKRMPHVMLFAAENIPPLQELTYHYNYAVDQVRDSNGNIKIKKCYCGSAECSGRMY</sequence>
<dbReference type="PROSITE" id="PS50867">
    <property type="entry name" value="PRE_SET"/>
    <property type="match status" value="1"/>
</dbReference>
<keyword evidence="15" id="KW-1185">Reference proteome</keyword>
<gene>
    <name evidence="14" type="ORF">F511_23675</name>
</gene>
<keyword evidence="7 8" id="KW-0539">Nucleus</keyword>
<dbReference type="Proteomes" id="UP000250235">
    <property type="component" value="Unassembled WGS sequence"/>
</dbReference>
<dbReference type="PROSITE" id="PS50280">
    <property type="entry name" value="SET"/>
    <property type="match status" value="1"/>
</dbReference>
<dbReference type="PANTHER" id="PTHR45660:SF46">
    <property type="entry name" value="HISTONE-LYSINE N-METHYLTRANSFERASE, H3 LYSINE-9 SPECIFIC SUVH6"/>
    <property type="match status" value="1"/>
</dbReference>
<dbReference type="GO" id="GO:0008270">
    <property type="term" value="F:zinc ion binding"/>
    <property type="evidence" value="ECO:0007669"/>
    <property type="project" value="InterPro"/>
</dbReference>
<keyword evidence="3 14" id="KW-0489">Methyltransferase</keyword>
<dbReference type="SMART" id="SM00317">
    <property type="entry name" value="SET"/>
    <property type="match status" value="1"/>
</dbReference>
<dbReference type="PANTHER" id="PTHR45660">
    <property type="entry name" value="HISTONE-LYSINE N-METHYLTRANSFERASE SETMAR"/>
    <property type="match status" value="1"/>
</dbReference>
<dbReference type="PROSITE" id="PS51015">
    <property type="entry name" value="YDG"/>
    <property type="match status" value="1"/>
</dbReference>
<evidence type="ECO:0000259" key="10">
    <source>
        <dbReference type="PROSITE" id="PS50280"/>
    </source>
</evidence>
<evidence type="ECO:0000256" key="9">
    <source>
        <dbReference type="SAM" id="MobiDB-lite"/>
    </source>
</evidence>
<dbReference type="SUPFAM" id="SSF82199">
    <property type="entry name" value="SET domain"/>
    <property type="match status" value="1"/>
</dbReference>
<protein>
    <submittedName>
        <fullName evidence="14">Histone-lysine N-methyltransferase, H3 lysine-9 specific SUVH6-like</fullName>
    </submittedName>
</protein>
<feature type="compositionally biased region" description="Polar residues" evidence="9">
    <location>
        <begin position="499"/>
        <end position="523"/>
    </location>
</feature>
<evidence type="ECO:0000256" key="1">
    <source>
        <dbReference type="ARBA" id="ARBA00004286"/>
    </source>
</evidence>
<dbReference type="SMART" id="SM00466">
    <property type="entry name" value="SRA"/>
    <property type="match status" value="1"/>
</dbReference>
<dbReference type="InterPro" id="IPR003616">
    <property type="entry name" value="Post-SET_dom"/>
</dbReference>
<dbReference type="PROSITE" id="PS50868">
    <property type="entry name" value="POST_SET"/>
    <property type="match status" value="1"/>
</dbReference>
<organism evidence="14 15">
    <name type="scientific">Dorcoceras hygrometricum</name>
    <dbReference type="NCBI Taxonomy" id="472368"/>
    <lineage>
        <taxon>Eukaryota</taxon>
        <taxon>Viridiplantae</taxon>
        <taxon>Streptophyta</taxon>
        <taxon>Embryophyta</taxon>
        <taxon>Tracheophyta</taxon>
        <taxon>Spermatophyta</taxon>
        <taxon>Magnoliopsida</taxon>
        <taxon>eudicotyledons</taxon>
        <taxon>Gunneridae</taxon>
        <taxon>Pentapetalae</taxon>
        <taxon>asterids</taxon>
        <taxon>lamiids</taxon>
        <taxon>Lamiales</taxon>
        <taxon>Gesneriaceae</taxon>
        <taxon>Didymocarpoideae</taxon>
        <taxon>Trichosporeae</taxon>
        <taxon>Loxocarpinae</taxon>
        <taxon>Dorcoceras</taxon>
    </lineage>
</organism>
<reference evidence="14 15" key="1">
    <citation type="journal article" date="2015" name="Proc. Natl. Acad. Sci. U.S.A.">
        <title>The resurrection genome of Boea hygrometrica: A blueprint for survival of dehydration.</title>
        <authorList>
            <person name="Xiao L."/>
            <person name="Yang G."/>
            <person name="Zhang L."/>
            <person name="Yang X."/>
            <person name="Zhao S."/>
            <person name="Ji Z."/>
            <person name="Zhou Q."/>
            <person name="Hu M."/>
            <person name="Wang Y."/>
            <person name="Chen M."/>
            <person name="Xu Y."/>
            <person name="Jin H."/>
            <person name="Xiao X."/>
            <person name="Hu G."/>
            <person name="Bao F."/>
            <person name="Hu Y."/>
            <person name="Wan P."/>
            <person name="Li L."/>
            <person name="Deng X."/>
            <person name="Kuang T."/>
            <person name="Xiang C."/>
            <person name="Zhu J.K."/>
            <person name="Oliver M.J."/>
            <person name="He Y."/>
        </authorList>
    </citation>
    <scope>NUCLEOTIDE SEQUENCE [LARGE SCALE GENOMIC DNA]</scope>
    <source>
        <strain evidence="15">cv. XS01</strain>
    </source>
</reference>
<dbReference type="InterPro" id="IPR007728">
    <property type="entry name" value="Pre-SET_dom"/>
</dbReference>
<dbReference type="EMBL" id="KQ990063">
    <property type="protein sequence ID" value="KZV53910.1"/>
    <property type="molecule type" value="Genomic_DNA"/>
</dbReference>
<dbReference type="PROSITE" id="PS51575">
    <property type="entry name" value="SAM_MT43_SUVAR39_2"/>
    <property type="match status" value="1"/>
</dbReference>
<dbReference type="InterPro" id="IPR003105">
    <property type="entry name" value="SRA_YDG"/>
</dbReference>
<dbReference type="AlphaFoldDB" id="A0A2Z7D436"/>
<dbReference type="Gene3D" id="2.170.270.10">
    <property type="entry name" value="SET domain"/>
    <property type="match status" value="1"/>
</dbReference>
<dbReference type="Pfam" id="PF02182">
    <property type="entry name" value="SAD_SRA"/>
    <property type="match status" value="1"/>
</dbReference>
<dbReference type="SMART" id="SM00468">
    <property type="entry name" value="PreSET"/>
    <property type="match status" value="1"/>
</dbReference>
<dbReference type="InterPro" id="IPR051357">
    <property type="entry name" value="H3K9_HMTase_SUVAR3-9"/>
</dbReference>
<evidence type="ECO:0000256" key="8">
    <source>
        <dbReference type="PROSITE-ProRule" id="PRU00358"/>
    </source>
</evidence>
<evidence type="ECO:0000256" key="7">
    <source>
        <dbReference type="ARBA" id="ARBA00023242"/>
    </source>
</evidence>
<dbReference type="SUPFAM" id="SSF88697">
    <property type="entry name" value="PUA domain-like"/>
    <property type="match status" value="1"/>
</dbReference>
<evidence type="ECO:0000256" key="4">
    <source>
        <dbReference type="ARBA" id="ARBA00022679"/>
    </source>
</evidence>
<evidence type="ECO:0000256" key="2">
    <source>
        <dbReference type="ARBA" id="ARBA00022454"/>
    </source>
</evidence>
<dbReference type="GO" id="GO:0003690">
    <property type="term" value="F:double-stranded DNA binding"/>
    <property type="evidence" value="ECO:0007669"/>
    <property type="project" value="TreeGrafter"/>
</dbReference>
<name>A0A2Z7D436_9LAMI</name>
<evidence type="ECO:0000256" key="6">
    <source>
        <dbReference type="ARBA" id="ARBA00022853"/>
    </source>
</evidence>
<comment type="subcellular location">
    <subcellularLocation>
        <location evidence="1">Chromosome</location>
    </subcellularLocation>
    <subcellularLocation>
        <location evidence="8">Nucleus</location>
    </subcellularLocation>
</comment>
<feature type="domain" description="YDG" evidence="13">
    <location>
        <begin position="790"/>
        <end position="942"/>
    </location>
</feature>
<dbReference type="Gene3D" id="2.30.280.10">
    <property type="entry name" value="SRA-YDG"/>
    <property type="match status" value="1"/>
</dbReference>
<dbReference type="GO" id="GO:0005694">
    <property type="term" value="C:chromosome"/>
    <property type="evidence" value="ECO:0007669"/>
    <property type="project" value="UniProtKB-SubCell"/>
</dbReference>